<dbReference type="EMBL" id="JAANOU010000001">
    <property type="protein sequence ID" value="NIH78377.1"/>
    <property type="molecule type" value="Genomic_DNA"/>
</dbReference>
<protein>
    <recommendedName>
        <fullName evidence="4">PE domain-containing protein</fullName>
    </recommendedName>
</protein>
<proteinExistence type="predicted"/>
<reference evidence="2 3" key="1">
    <citation type="submission" date="2020-03" db="EMBL/GenBank/DDBJ databases">
        <title>Sequencing the genomes of 1000 actinobacteria strains.</title>
        <authorList>
            <person name="Klenk H.-P."/>
        </authorList>
    </citation>
    <scope>NUCLEOTIDE SEQUENCE [LARGE SCALE GENOMIC DNA]</scope>
    <source>
        <strain evidence="2 3">DSM 45668</strain>
    </source>
</reference>
<organism evidence="2 3">
    <name type="scientific">Amycolatopsis viridis</name>
    <dbReference type="NCBI Taxonomy" id="185678"/>
    <lineage>
        <taxon>Bacteria</taxon>
        <taxon>Bacillati</taxon>
        <taxon>Actinomycetota</taxon>
        <taxon>Actinomycetes</taxon>
        <taxon>Pseudonocardiales</taxon>
        <taxon>Pseudonocardiaceae</taxon>
        <taxon>Amycolatopsis</taxon>
    </lineage>
</organism>
<gene>
    <name evidence="2" type="ORF">FHX46_000907</name>
</gene>
<evidence type="ECO:0000313" key="3">
    <source>
        <dbReference type="Proteomes" id="UP000754495"/>
    </source>
</evidence>
<sequence length="134" mass="14524">MSEGDRAHTIGPTVGAGLTAVGGAGYHFDPDQIAELIPKWEALRDGIDEDSQLLTEAGRIATSPSADQPAHDNLQKIDASIGVAIEYNMRLREYAQTWIDMLRTANGTYRQQDDEAQKGLSGSPERTRGIGLDQ</sequence>
<feature type="region of interest" description="Disordered" evidence="1">
    <location>
        <begin position="109"/>
        <end position="134"/>
    </location>
</feature>
<evidence type="ECO:0000313" key="2">
    <source>
        <dbReference type="EMBL" id="NIH78377.1"/>
    </source>
</evidence>
<dbReference type="Proteomes" id="UP000754495">
    <property type="component" value="Unassembled WGS sequence"/>
</dbReference>
<keyword evidence="3" id="KW-1185">Reference proteome</keyword>
<comment type="caution">
    <text evidence="2">The sequence shown here is derived from an EMBL/GenBank/DDBJ whole genome shotgun (WGS) entry which is preliminary data.</text>
</comment>
<dbReference type="RefSeq" id="WP_167110926.1">
    <property type="nucleotide sequence ID" value="NZ_JAANOU010000001.1"/>
</dbReference>
<evidence type="ECO:0000256" key="1">
    <source>
        <dbReference type="SAM" id="MobiDB-lite"/>
    </source>
</evidence>
<evidence type="ECO:0008006" key="4">
    <source>
        <dbReference type="Google" id="ProtNLM"/>
    </source>
</evidence>
<name>A0ABX0SN30_9PSEU</name>
<accession>A0ABX0SN30</accession>